<proteinExistence type="inferred from homology"/>
<reference evidence="8 9" key="1">
    <citation type="submission" date="2019-09" db="EMBL/GenBank/DDBJ databases">
        <title>Butyricimonas paravirosa DSM 105722 (=214-4 = JCM 18677 = CCUG 65563).</title>
        <authorList>
            <person name="Le Roy T."/>
            <person name="Cani P.D."/>
        </authorList>
    </citation>
    <scope>NUCLEOTIDE SEQUENCE [LARGE SCALE GENOMIC DNA]</scope>
    <source>
        <strain evidence="8 9">DSM 105722</strain>
    </source>
</reference>
<keyword evidence="5" id="KW-0998">Cell outer membrane</keyword>
<evidence type="ECO:0000313" key="9">
    <source>
        <dbReference type="Proteomes" id="UP001302374"/>
    </source>
</evidence>
<accession>A0ABZ0FWB5</accession>
<dbReference type="Pfam" id="PF07980">
    <property type="entry name" value="SusD_RagB"/>
    <property type="match status" value="1"/>
</dbReference>
<dbReference type="InterPro" id="IPR033985">
    <property type="entry name" value="SusD-like_N"/>
</dbReference>
<dbReference type="EMBL" id="CP043839">
    <property type="protein sequence ID" value="WOF12815.1"/>
    <property type="molecule type" value="Genomic_DNA"/>
</dbReference>
<evidence type="ECO:0000259" key="7">
    <source>
        <dbReference type="Pfam" id="PF14322"/>
    </source>
</evidence>
<comment type="subcellular location">
    <subcellularLocation>
        <location evidence="1">Cell outer membrane</location>
    </subcellularLocation>
</comment>
<feature type="domain" description="RagB/SusD" evidence="6">
    <location>
        <begin position="355"/>
        <end position="650"/>
    </location>
</feature>
<sequence length="650" mass="74251">MLMKFKNILILICSVYFFSGCDDYLDLVPEDDILTIPKIFETRSGAGQWMIDANLLFNMLAIHQTGNPALMGADEYTAGTYARVDKVLTSFYIADGLQTALSPLGDIWDYKSAYYYIRLCNTFLEHIGDVYNLRAGELETWTAEIKALKAFYYFELMKRYGPFTLVPKNIDIYAPIEEQRQQRSPMDSCVQAISTLLDEAIPHLTPLREKDASRREFFSKEGAMGLKARVLLYAASPLFNGGISPYKDMKNKDGSALFSPEDKEKWRIAAEYADETIEYLEGMGYKLISGTMTEATPLLNTMRDLESSLWAPNFQNSTEAIMIVSGINSIYQYLLPRLGTKESDPYYSSVLEGILGTNIRMVNKFYTVNGLPISEDKTWVYGDGYGMAQERDVRYTNVVPLSTDVLALHLDREPRFYATIAAPGLYWQLGPGSYNRLLVDSRRGQLFGVTQDRIISRVRQNLTGYYVKKGTRSDIRLPDYFNGISTFQQGATVYMRLAELYLIAAEAWNEYEGPNGTHRDKIFDRLNAVRERAGIPTVQESWGEYGINPNKFNEQAGLRDIIRREKTIEFMFEGHRFWDVRRWGTAIAEGWNDKPMAWVVLGETWQEFFNNGQGPVVVWDDAYFNPARDYLFPIKSEEAMVSGIVQNPGW</sequence>
<keyword evidence="4" id="KW-0472">Membrane</keyword>
<feature type="domain" description="SusD-like N-terminal" evidence="7">
    <location>
        <begin position="109"/>
        <end position="232"/>
    </location>
</feature>
<protein>
    <submittedName>
        <fullName evidence="8">RagB/SusD family nutrient uptake outer membrane protein</fullName>
    </submittedName>
</protein>
<comment type="similarity">
    <text evidence="2">Belongs to the SusD family.</text>
</comment>
<evidence type="ECO:0000256" key="1">
    <source>
        <dbReference type="ARBA" id="ARBA00004442"/>
    </source>
</evidence>
<dbReference type="Pfam" id="PF14322">
    <property type="entry name" value="SusD-like_3"/>
    <property type="match status" value="1"/>
</dbReference>
<name>A0ABZ0FWB5_9BACT</name>
<dbReference type="SUPFAM" id="SSF48452">
    <property type="entry name" value="TPR-like"/>
    <property type="match status" value="1"/>
</dbReference>
<evidence type="ECO:0000313" key="8">
    <source>
        <dbReference type="EMBL" id="WOF12815.1"/>
    </source>
</evidence>
<dbReference type="PROSITE" id="PS51257">
    <property type="entry name" value="PROKAR_LIPOPROTEIN"/>
    <property type="match status" value="1"/>
</dbReference>
<evidence type="ECO:0000256" key="3">
    <source>
        <dbReference type="ARBA" id="ARBA00022729"/>
    </source>
</evidence>
<dbReference type="Proteomes" id="UP001302374">
    <property type="component" value="Chromosome"/>
</dbReference>
<dbReference type="InterPro" id="IPR011990">
    <property type="entry name" value="TPR-like_helical_dom_sf"/>
</dbReference>
<keyword evidence="9" id="KW-1185">Reference proteome</keyword>
<dbReference type="Gene3D" id="1.25.40.390">
    <property type="match status" value="1"/>
</dbReference>
<gene>
    <name evidence="8" type="ORF">F1644_11315</name>
</gene>
<evidence type="ECO:0000256" key="4">
    <source>
        <dbReference type="ARBA" id="ARBA00023136"/>
    </source>
</evidence>
<keyword evidence="3" id="KW-0732">Signal</keyword>
<dbReference type="InterPro" id="IPR012944">
    <property type="entry name" value="SusD_RagB_dom"/>
</dbReference>
<evidence type="ECO:0000256" key="2">
    <source>
        <dbReference type="ARBA" id="ARBA00006275"/>
    </source>
</evidence>
<evidence type="ECO:0000259" key="6">
    <source>
        <dbReference type="Pfam" id="PF07980"/>
    </source>
</evidence>
<organism evidence="8 9">
    <name type="scientific">Butyricimonas paravirosa</name>
    <dbReference type="NCBI Taxonomy" id="1472417"/>
    <lineage>
        <taxon>Bacteria</taxon>
        <taxon>Pseudomonadati</taxon>
        <taxon>Bacteroidota</taxon>
        <taxon>Bacteroidia</taxon>
        <taxon>Bacteroidales</taxon>
        <taxon>Odoribacteraceae</taxon>
        <taxon>Butyricimonas</taxon>
    </lineage>
</organism>
<evidence type="ECO:0000256" key="5">
    <source>
        <dbReference type="ARBA" id="ARBA00023237"/>
    </source>
</evidence>